<dbReference type="EMBL" id="DUFG01000032">
    <property type="protein sequence ID" value="HIH08960.1"/>
    <property type="molecule type" value="Genomic_DNA"/>
</dbReference>
<dbReference type="AlphaFoldDB" id="A0A7J4IVX8"/>
<evidence type="ECO:0000313" key="1">
    <source>
        <dbReference type="EMBL" id="HIH08960.1"/>
    </source>
</evidence>
<dbReference type="Proteomes" id="UP000577419">
    <property type="component" value="Unassembled WGS sequence"/>
</dbReference>
<proteinExistence type="predicted"/>
<accession>A0A7J4IVX8</accession>
<organism evidence="1 3">
    <name type="scientific">Candidatus Iainarchaeum sp</name>
    <dbReference type="NCBI Taxonomy" id="3101447"/>
    <lineage>
        <taxon>Archaea</taxon>
        <taxon>Candidatus Iainarchaeota</taxon>
        <taxon>Candidatus Iainarchaeia</taxon>
        <taxon>Candidatus Iainarchaeales</taxon>
        <taxon>Candidatus Iainarchaeaceae</taxon>
        <taxon>Candidatus Iainarchaeum</taxon>
    </lineage>
</organism>
<gene>
    <name evidence="1" type="ORF">HA237_06395</name>
    <name evidence="2" type="ORF">J4224_04605</name>
</gene>
<evidence type="ECO:0000313" key="3">
    <source>
        <dbReference type="Proteomes" id="UP000577419"/>
    </source>
</evidence>
<reference evidence="2" key="2">
    <citation type="submission" date="2021-03" db="EMBL/GenBank/DDBJ databases">
        <authorList>
            <person name="Jaffe A."/>
        </authorList>
    </citation>
    <scope>NUCLEOTIDE SEQUENCE</scope>
    <source>
        <strain evidence="2">RIFCSPHIGHO2_01_FULL_GW2011_AR10_43_9</strain>
    </source>
</reference>
<dbReference type="EMBL" id="JAGVWF010000066">
    <property type="protein sequence ID" value="MBS3059675.1"/>
    <property type="molecule type" value="Genomic_DNA"/>
</dbReference>
<name>A0A7J4IVX8_9ARCH</name>
<comment type="caution">
    <text evidence="1">The sequence shown here is derived from an EMBL/GenBank/DDBJ whole genome shotgun (WGS) entry which is preliminary data.</text>
</comment>
<evidence type="ECO:0008006" key="4">
    <source>
        <dbReference type="Google" id="ProtNLM"/>
    </source>
</evidence>
<dbReference type="Proteomes" id="UP000683213">
    <property type="component" value="Unassembled WGS sequence"/>
</dbReference>
<sequence>MEIVESFHWQKKKKYRKNIEEYMIEHAIINSEHKKDLHHKNAVNATAKIPQTGKTLKVVFRKIGEQKIKLITAFYID</sequence>
<reference evidence="3" key="1">
    <citation type="journal article" date="2020" name="bioRxiv">
        <title>A rank-normalized archaeal taxonomy based on genome phylogeny resolves widespread incomplete and uneven classifications.</title>
        <authorList>
            <person name="Rinke C."/>
            <person name="Chuvochina M."/>
            <person name="Mussig A.J."/>
            <person name="Chaumeil P.-A."/>
            <person name="Waite D.W."/>
            <person name="Whitman W.B."/>
            <person name="Parks D.H."/>
            <person name="Hugenholtz P."/>
        </authorList>
    </citation>
    <scope>NUCLEOTIDE SEQUENCE [LARGE SCALE GENOMIC DNA]</scope>
</reference>
<evidence type="ECO:0000313" key="2">
    <source>
        <dbReference type="EMBL" id="MBS3059675.1"/>
    </source>
</evidence>
<protein>
    <recommendedName>
        <fullName evidence="4">DUF4258 domain-containing protein</fullName>
    </recommendedName>
</protein>
<reference evidence="2" key="3">
    <citation type="submission" date="2021-05" db="EMBL/GenBank/DDBJ databases">
        <title>Protein family content uncovers lineage relationships and bacterial pathway maintenance mechanisms in DPANN archaea.</title>
        <authorList>
            <person name="Castelle C.J."/>
            <person name="Meheust R."/>
            <person name="Jaffe A.L."/>
            <person name="Seitz K."/>
            <person name="Gong X."/>
            <person name="Baker B.J."/>
            <person name="Banfield J.F."/>
        </authorList>
    </citation>
    <scope>NUCLEOTIDE SEQUENCE</scope>
    <source>
        <strain evidence="2">RIFCSPHIGHO2_01_FULL_GW2011_AR10_43_9</strain>
    </source>
</reference>